<accession>A0A212TKB2</accession>
<protein>
    <recommendedName>
        <fullName evidence="4">Nucleotide-diphospho-sugar transferase</fullName>
    </recommendedName>
</protein>
<dbReference type="SUPFAM" id="SSF53448">
    <property type="entry name" value="Nucleotide-diphospho-sugar transferases"/>
    <property type="match status" value="1"/>
</dbReference>
<feature type="region of interest" description="Disordered" evidence="1">
    <location>
        <begin position="307"/>
        <end position="335"/>
    </location>
</feature>
<evidence type="ECO:0000256" key="1">
    <source>
        <dbReference type="SAM" id="MobiDB-lite"/>
    </source>
</evidence>
<dbReference type="InterPro" id="IPR029044">
    <property type="entry name" value="Nucleotide-diphossugar_trans"/>
</dbReference>
<evidence type="ECO:0000313" key="2">
    <source>
        <dbReference type="EMBL" id="SNC66442.1"/>
    </source>
</evidence>
<sequence>MLDSTHLITPVLLLLFNRPDTTRRVFAAVRQARPKRLYIAADGPRPTHPTDVALCAEARSIVGEIDWPCEVFTLFRSTNLNCGLGPATAIDWFFRAEEEGIILEDDCVPSPSFFTFCEELLARYRSDTRVMHIGGNNFSREACYSQRAGSDSYFFSTQVNSWGWATWRRAWQLYDFHLTRFQNLHDQGYLEGKYSSWLETRYRLSKIQEVRHLPQPPDVWDYQWHFAVLAHSGLCIVPAVNLVGNIGFGELGTHTLDAQDQQANQPASDLAFPLQHPAQVLQDKRRDRQHFREFLLSRVAIKARKMLSRPRTASAPAPAPPPVPTASVSPQTQLV</sequence>
<reference evidence="3" key="1">
    <citation type="submission" date="2017-06" db="EMBL/GenBank/DDBJ databases">
        <authorList>
            <person name="Varghese N."/>
            <person name="Submissions S."/>
        </authorList>
    </citation>
    <scope>NUCLEOTIDE SEQUENCE [LARGE SCALE GENOMIC DNA]</scope>
    <source>
        <strain evidence="3">DSM 11116</strain>
    </source>
</reference>
<name>A0A212TKB2_9BACT</name>
<dbReference type="Proteomes" id="UP000198131">
    <property type="component" value="Unassembled WGS sequence"/>
</dbReference>
<gene>
    <name evidence="2" type="ORF">SAMN06265337_1612</name>
</gene>
<keyword evidence="3" id="KW-1185">Reference proteome</keyword>
<evidence type="ECO:0000313" key="3">
    <source>
        <dbReference type="Proteomes" id="UP000198131"/>
    </source>
</evidence>
<evidence type="ECO:0008006" key="4">
    <source>
        <dbReference type="Google" id="ProtNLM"/>
    </source>
</evidence>
<organism evidence="2 3">
    <name type="scientific">Hymenobacter gelipurpurascens</name>
    <dbReference type="NCBI Taxonomy" id="89968"/>
    <lineage>
        <taxon>Bacteria</taxon>
        <taxon>Pseudomonadati</taxon>
        <taxon>Bacteroidota</taxon>
        <taxon>Cytophagia</taxon>
        <taxon>Cytophagales</taxon>
        <taxon>Hymenobacteraceae</taxon>
        <taxon>Hymenobacter</taxon>
    </lineage>
</organism>
<dbReference type="RefSeq" id="WP_212590372.1">
    <property type="nucleotide sequence ID" value="NZ_FYEW01000001.1"/>
</dbReference>
<feature type="compositionally biased region" description="Low complexity" evidence="1">
    <location>
        <begin position="325"/>
        <end position="335"/>
    </location>
</feature>
<dbReference type="AlphaFoldDB" id="A0A212TKB2"/>
<dbReference type="Gene3D" id="3.90.550.10">
    <property type="entry name" value="Spore Coat Polysaccharide Biosynthesis Protein SpsA, Chain A"/>
    <property type="match status" value="1"/>
</dbReference>
<proteinExistence type="predicted"/>
<dbReference type="EMBL" id="FYEW01000001">
    <property type="protein sequence ID" value="SNC66442.1"/>
    <property type="molecule type" value="Genomic_DNA"/>
</dbReference>